<reference evidence="4" key="1">
    <citation type="submission" date="2017-02" db="EMBL/GenBank/DDBJ databases">
        <title>Comparative genomics and description of representatives of a novel lineage of planctomycetes thriving in anoxic sediments.</title>
        <authorList>
            <person name="Spring S."/>
            <person name="Bunk B."/>
            <person name="Sproer C."/>
        </authorList>
    </citation>
    <scope>NUCLEOTIDE SEQUENCE [LARGE SCALE GENOMIC DNA]</scope>
    <source>
        <strain evidence="4">SM-Chi-D1</strain>
    </source>
</reference>
<gene>
    <name evidence="3" type="primary">iolG_5</name>
    <name evidence="3" type="ORF">SMSP2_02928</name>
</gene>
<feature type="domain" description="Gfo/Idh/MocA-like oxidoreductase N-terminal" evidence="1">
    <location>
        <begin position="62"/>
        <end position="163"/>
    </location>
</feature>
<feature type="domain" description="Gfo/Idh/MocA-like oxidoreductase C-terminal" evidence="2">
    <location>
        <begin position="225"/>
        <end position="410"/>
    </location>
</feature>
<dbReference type="STRING" id="1851148.SMSP2_02928"/>
<dbReference type="InterPro" id="IPR036291">
    <property type="entry name" value="NAD(P)-bd_dom_sf"/>
</dbReference>
<name>A0A1Q2MIY5_9BACT</name>
<protein>
    <submittedName>
        <fullName evidence="3">Inositol 2-dehydrogenase</fullName>
        <ecNumber evidence="3">1.1.1.18</ecNumber>
    </submittedName>
</protein>
<dbReference type="Gene3D" id="3.30.360.10">
    <property type="entry name" value="Dihydrodipicolinate Reductase, domain 2"/>
    <property type="match status" value="1"/>
</dbReference>
<proteinExistence type="predicted"/>
<dbReference type="InterPro" id="IPR004104">
    <property type="entry name" value="Gfo/Idh/MocA-like_OxRdtase_C"/>
</dbReference>
<dbReference type="PROSITE" id="PS51318">
    <property type="entry name" value="TAT"/>
    <property type="match status" value="1"/>
</dbReference>
<keyword evidence="3" id="KW-0560">Oxidoreductase</keyword>
<evidence type="ECO:0000259" key="1">
    <source>
        <dbReference type="Pfam" id="PF01408"/>
    </source>
</evidence>
<dbReference type="PANTHER" id="PTHR43818">
    <property type="entry name" value="BCDNA.GH03377"/>
    <property type="match status" value="1"/>
</dbReference>
<dbReference type="SUPFAM" id="SSF55347">
    <property type="entry name" value="Glyceraldehyde-3-phosphate dehydrogenase-like, C-terminal domain"/>
    <property type="match status" value="1"/>
</dbReference>
<keyword evidence="4" id="KW-1185">Reference proteome</keyword>
<evidence type="ECO:0000313" key="3">
    <source>
        <dbReference type="EMBL" id="AQQ72538.1"/>
    </source>
</evidence>
<dbReference type="PANTHER" id="PTHR43818:SF5">
    <property type="entry name" value="OXIDOREDUCTASE FAMILY PROTEIN"/>
    <property type="match status" value="1"/>
</dbReference>
<dbReference type="Pfam" id="PF01408">
    <property type="entry name" value="GFO_IDH_MocA"/>
    <property type="match status" value="1"/>
</dbReference>
<dbReference type="Pfam" id="PF02894">
    <property type="entry name" value="GFO_IDH_MocA_C"/>
    <property type="match status" value="1"/>
</dbReference>
<dbReference type="Gene3D" id="3.40.50.720">
    <property type="entry name" value="NAD(P)-binding Rossmann-like Domain"/>
    <property type="match status" value="1"/>
</dbReference>
<dbReference type="GO" id="GO:0050112">
    <property type="term" value="F:inositol 2-dehydrogenase (NAD+) activity"/>
    <property type="evidence" value="ECO:0007669"/>
    <property type="project" value="UniProtKB-EC"/>
</dbReference>
<evidence type="ECO:0000259" key="2">
    <source>
        <dbReference type="Pfam" id="PF02894"/>
    </source>
</evidence>
<dbReference type="InterPro" id="IPR050463">
    <property type="entry name" value="Gfo/Idh/MocA_oxidrdct_glycsds"/>
</dbReference>
<dbReference type="SUPFAM" id="SSF51735">
    <property type="entry name" value="NAD(P)-binding Rossmann-fold domains"/>
    <property type="match status" value="1"/>
</dbReference>
<dbReference type="OrthoDB" id="9788246at2"/>
<dbReference type="GO" id="GO:0000166">
    <property type="term" value="F:nucleotide binding"/>
    <property type="evidence" value="ECO:0007669"/>
    <property type="project" value="InterPro"/>
</dbReference>
<organism evidence="3 4">
    <name type="scientific">Limihaloglobus sulfuriphilus</name>
    <dbReference type="NCBI Taxonomy" id="1851148"/>
    <lineage>
        <taxon>Bacteria</taxon>
        <taxon>Pseudomonadati</taxon>
        <taxon>Planctomycetota</taxon>
        <taxon>Phycisphaerae</taxon>
        <taxon>Sedimentisphaerales</taxon>
        <taxon>Sedimentisphaeraceae</taxon>
        <taxon>Limihaloglobus</taxon>
    </lineage>
</organism>
<dbReference type="RefSeq" id="WP_146684720.1">
    <property type="nucleotide sequence ID" value="NZ_CP019646.1"/>
</dbReference>
<dbReference type="InterPro" id="IPR000683">
    <property type="entry name" value="Gfo/Idh/MocA-like_OxRdtase_N"/>
</dbReference>
<dbReference type="EC" id="1.1.1.18" evidence="3"/>
<dbReference type="AlphaFoldDB" id="A0A1Q2MIY5"/>
<dbReference type="EMBL" id="CP019646">
    <property type="protein sequence ID" value="AQQ72538.1"/>
    <property type="molecule type" value="Genomic_DNA"/>
</dbReference>
<evidence type="ECO:0000313" key="4">
    <source>
        <dbReference type="Proteomes" id="UP000188181"/>
    </source>
</evidence>
<dbReference type="KEGG" id="pbas:SMSP2_02928"/>
<accession>A0A1Q2MIY5</accession>
<sequence>MKNQITRRDFGKLGAAAGLTYSFISRLAPAAPQNYASNKVIAAVAGVRSRGKYLASKFASIPNCRVKYVIDVDSRYLPDAAAAVEKAQGSIPEQIKDFRSALDDKEVDLLVIASPDHWHAPMGIAALAAGKHVYVEKPCSHNPAEGEMFIAAQKKYGGIVQMGNQRRSFKIVEQMIDEIHGGVIGDVYYAKTWYSNKRGPIGYGKKVDVPAYLDWNLWQGPAPRTDYRDNIHPYNWHWFWNWGTGESLNNASHELDVARWALKVDYPKRVNSTAGRIHYPNQDDWQFWDTQNIAIQYKDDRMITWEGLSGSQYKTYDRETRGVAFFGDKGVIEYYSNRYKILDLDGKLIREEAPGKKSDTSSTNTIDPGLNDYHAENLINAIIGKGKVNSPIDEGHKSILLGHLANISAKLNTTLECDPASGHIINNAKAIKMWSREYEPGWEPKF</sequence>
<dbReference type="Proteomes" id="UP000188181">
    <property type="component" value="Chromosome"/>
</dbReference>
<dbReference type="InterPro" id="IPR006311">
    <property type="entry name" value="TAT_signal"/>
</dbReference>